<dbReference type="Gene3D" id="3.40.50.620">
    <property type="entry name" value="HUPs"/>
    <property type="match status" value="1"/>
</dbReference>
<keyword evidence="11" id="KW-0511">Multifunctional enzyme</keyword>
<dbReference type="GO" id="GO:0003919">
    <property type="term" value="F:FMN adenylyltransferase activity"/>
    <property type="evidence" value="ECO:0007669"/>
    <property type="project" value="UniProtKB-UniRule"/>
</dbReference>
<evidence type="ECO:0000256" key="8">
    <source>
        <dbReference type="ARBA" id="ARBA00022777"/>
    </source>
</evidence>
<evidence type="ECO:0000256" key="6">
    <source>
        <dbReference type="ARBA" id="ARBA00022695"/>
    </source>
</evidence>
<dbReference type="InterPro" id="IPR023468">
    <property type="entry name" value="Riboflavin_kinase"/>
</dbReference>
<gene>
    <name evidence="16" type="ORF">JF888_10455</name>
</gene>
<dbReference type="SMART" id="SM00904">
    <property type="entry name" value="Flavokinase"/>
    <property type="match status" value="1"/>
</dbReference>
<evidence type="ECO:0000256" key="12">
    <source>
        <dbReference type="ARBA" id="ARBA00047880"/>
    </source>
</evidence>
<keyword evidence="7 14" id="KW-0547">Nucleotide-binding</keyword>
<dbReference type="Pfam" id="PF06574">
    <property type="entry name" value="FAD_syn"/>
    <property type="match status" value="1"/>
</dbReference>
<evidence type="ECO:0000256" key="4">
    <source>
        <dbReference type="ARBA" id="ARBA00022643"/>
    </source>
</evidence>
<dbReference type="InterPro" id="IPR015865">
    <property type="entry name" value="Riboflavin_kinase_bac/euk"/>
</dbReference>
<dbReference type="GO" id="GO:0006747">
    <property type="term" value="P:FAD biosynthetic process"/>
    <property type="evidence" value="ECO:0007669"/>
    <property type="project" value="UniProtKB-UniRule"/>
</dbReference>
<dbReference type="PANTHER" id="PTHR22749">
    <property type="entry name" value="RIBOFLAVIN KINASE/FMN ADENYLYLTRANSFERASE"/>
    <property type="match status" value="1"/>
</dbReference>
<dbReference type="InterPro" id="IPR015864">
    <property type="entry name" value="FAD_synthase"/>
</dbReference>
<evidence type="ECO:0000256" key="3">
    <source>
        <dbReference type="ARBA" id="ARBA00022630"/>
    </source>
</evidence>
<dbReference type="InterPro" id="IPR002606">
    <property type="entry name" value="Riboflavin_kinase_bac"/>
</dbReference>
<dbReference type="Gene3D" id="2.40.30.30">
    <property type="entry name" value="Riboflavin kinase-like"/>
    <property type="match status" value="1"/>
</dbReference>
<evidence type="ECO:0000256" key="11">
    <source>
        <dbReference type="ARBA" id="ARBA00023268"/>
    </source>
</evidence>
<dbReference type="GO" id="GO:0009231">
    <property type="term" value="P:riboflavin biosynthetic process"/>
    <property type="evidence" value="ECO:0007669"/>
    <property type="project" value="InterPro"/>
</dbReference>
<feature type="domain" description="Riboflavin kinase" evidence="15">
    <location>
        <begin position="180"/>
        <end position="304"/>
    </location>
</feature>
<dbReference type="NCBIfam" id="NF004162">
    <property type="entry name" value="PRK05627.1-5"/>
    <property type="match status" value="1"/>
</dbReference>
<keyword evidence="5 14" id="KW-0808">Transferase</keyword>
<evidence type="ECO:0000313" key="16">
    <source>
        <dbReference type="EMBL" id="MBJ7603594.1"/>
    </source>
</evidence>
<dbReference type="FunFam" id="3.40.50.620:FF:000021">
    <property type="entry name" value="Riboflavin biosynthesis protein"/>
    <property type="match status" value="1"/>
</dbReference>
<dbReference type="GO" id="GO:0005524">
    <property type="term" value="F:ATP binding"/>
    <property type="evidence" value="ECO:0007669"/>
    <property type="project" value="UniProtKB-UniRule"/>
</dbReference>
<accession>A0A934KBT7</accession>
<organism evidence="16 17">
    <name type="scientific">Candidatus Dormiibacter inghamiae</name>
    <dbReference type="NCBI Taxonomy" id="3127013"/>
    <lineage>
        <taxon>Bacteria</taxon>
        <taxon>Bacillati</taxon>
        <taxon>Candidatus Dormiibacterota</taxon>
        <taxon>Candidatus Dormibacteria</taxon>
        <taxon>Candidatus Dormibacterales</taxon>
        <taxon>Candidatus Dormibacteraceae</taxon>
        <taxon>Candidatus Dormiibacter</taxon>
    </lineage>
</organism>
<evidence type="ECO:0000259" key="15">
    <source>
        <dbReference type="SMART" id="SM00904"/>
    </source>
</evidence>
<evidence type="ECO:0000313" key="17">
    <source>
        <dbReference type="Proteomes" id="UP000620075"/>
    </source>
</evidence>
<evidence type="ECO:0000256" key="5">
    <source>
        <dbReference type="ARBA" id="ARBA00022679"/>
    </source>
</evidence>
<name>A0A934KBT7_9BACT</name>
<comment type="caution">
    <text evidence="16">The sequence shown here is derived from an EMBL/GenBank/DDBJ whole genome shotgun (WGS) entry which is preliminary data.</text>
</comment>
<dbReference type="PIRSF" id="PIRSF004491">
    <property type="entry name" value="FAD_Synth"/>
    <property type="match status" value="1"/>
</dbReference>
<comment type="catalytic activity">
    <reaction evidence="13 14">
        <text>FMN + ATP + H(+) = FAD + diphosphate</text>
        <dbReference type="Rhea" id="RHEA:17237"/>
        <dbReference type="ChEBI" id="CHEBI:15378"/>
        <dbReference type="ChEBI" id="CHEBI:30616"/>
        <dbReference type="ChEBI" id="CHEBI:33019"/>
        <dbReference type="ChEBI" id="CHEBI:57692"/>
        <dbReference type="ChEBI" id="CHEBI:58210"/>
        <dbReference type="EC" id="2.7.7.2"/>
    </reaction>
</comment>
<keyword evidence="8 14" id="KW-0418">Kinase</keyword>
<dbReference type="AlphaFoldDB" id="A0A934KBT7"/>
<dbReference type="GO" id="GO:0008531">
    <property type="term" value="F:riboflavin kinase activity"/>
    <property type="evidence" value="ECO:0007669"/>
    <property type="project" value="UniProtKB-UniRule"/>
</dbReference>
<sequence length="309" mass="34108">MRAHFGLPEPPLERVALAVGSFDGLHLGHQAVLRELRTQAARRDLGRAWITFDPHPRCVLDPANCPAQITTLDERLQLVRELGVDEAIVVAFDRALAGLPAEEFMARVLAAVDLRCLVVGYDFALGRSRTGNVGWLREHGGSHGYAVEVVPPLQLDGETVHSSAVRRLLTLGELEAANGMLGRQFSLSGLVEPGDKIGRQMGWPTVNVAVPPGKLVPARGIYAGWARTPLGDFRAAISVGYRPTFDKTELRVEAYLLDFEGDLYQRRVELRFAAWIREEAKFPDPGRLSSQIARDVTETRRLTDAHPLK</sequence>
<evidence type="ECO:0000256" key="14">
    <source>
        <dbReference type="PIRNR" id="PIRNR004491"/>
    </source>
</evidence>
<evidence type="ECO:0000256" key="7">
    <source>
        <dbReference type="ARBA" id="ARBA00022741"/>
    </source>
</evidence>
<comment type="pathway">
    <text evidence="1 14">Cofactor biosynthesis; FAD biosynthesis; FAD from FMN: step 1/1.</text>
</comment>
<dbReference type="EC" id="2.7.1.26" evidence="14"/>
<comment type="catalytic activity">
    <reaction evidence="12 14">
        <text>riboflavin + ATP = FMN + ADP + H(+)</text>
        <dbReference type="Rhea" id="RHEA:14357"/>
        <dbReference type="ChEBI" id="CHEBI:15378"/>
        <dbReference type="ChEBI" id="CHEBI:30616"/>
        <dbReference type="ChEBI" id="CHEBI:57986"/>
        <dbReference type="ChEBI" id="CHEBI:58210"/>
        <dbReference type="ChEBI" id="CHEBI:456216"/>
        <dbReference type="EC" id="2.7.1.26"/>
    </reaction>
</comment>
<protein>
    <recommendedName>
        <fullName evidence="14">Riboflavin biosynthesis protein</fullName>
    </recommendedName>
    <domain>
        <recommendedName>
            <fullName evidence="14">Riboflavin kinase</fullName>
            <ecNumber evidence="14">2.7.1.26</ecNumber>
        </recommendedName>
        <alternativeName>
            <fullName evidence="14">Flavokinase</fullName>
        </alternativeName>
    </domain>
    <domain>
        <recommendedName>
            <fullName evidence="14">FMN adenylyltransferase</fullName>
            <ecNumber evidence="14">2.7.7.2</ecNumber>
        </recommendedName>
        <alternativeName>
            <fullName evidence="14">FAD pyrophosphorylase</fullName>
        </alternativeName>
        <alternativeName>
            <fullName evidence="14">FAD synthase</fullName>
        </alternativeName>
    </domain>
</protein>
<keyword evidence="10 14" id="KW-0067">ATP-binding</keyword>
<comment type="pathway">
    <text evidence="2 14">Cofactor biosynthesis; FMN biosynthesis; FMN from riboflavin (ATP route): step 1/1.</text>
</comment>
<dbReference type="PANTHER" id="PTHR22749:SF6">
    <property type="entry name" value="RIBOFLAVIN KINASE"/>
    <property type="match status" value="1"/>
</dbReference>
<dbReference type="EC" id="2.7.7.2" evidence="14"/>
<dbReference type="RefSeq" id="WP_338179871.1">
    <property type="nucleotide sequence ID" value="NZ_JAEKNQ010000038.1"/>
</dbReference>
<keyword evidence="9 14" id="KW-0274">FAD</keyword>
<keyword evidence="4 14" id="KW-0288">FMN</keyword>
<dbReference type="InterPro" id="IPR023465">
    <property type="entry name" value="Riboflavin_kinase_dom_sf"/>
</dbReference>
<evidence type="ECO:0000256" key="2">
    <source>
        <dbReference type="ARBA" id="ARBA00005201"/>
    </source>
</evidence>
<keyword evidence="3 14" id="KW-0285">Flavoprotein</keyword>
<dbReference type="NCBIfam" id="TIGR00083">
    <property type="entry name" value="ribF"/>
    <property type="match status" value="1"/>
</dbReference>
<evidence type="ECO:0000256" key="10">
    <source>
        <dbReference type="ARBA" id="ARBA00022840"/>
    </source>
</evidence>
<dbReference type="Proteomes" id="UP000620075">
    <property type="component" value="Unassembled WGS sequence"/>
</dbReference>
<evidence type="ECO:0000256" key="1">
    <source>
        <dbReference type="ARBA" id="ARBA00004726"/>
    </source>
</evidence>
<dbReference type="SUPFAM" id="SSF52374">
    <property type="entry name" value="Nucleotidylyl transferase"/>
    <property type="match status" value="1"/>
</dbReference>
<dbReference type="SUPFAM" id="SSF82114">
    <property type="entry name" value="Riboflavin kinase-like"/>
    <property type="match status" value="1"/>
</dbReference>
<dbReference type="EMBL" id="JAEKNQ010000038">
    <property type="protein sequence ID" value="MBJ7603594.1"/>
    <property type="molecule type" value="Genomic_DNA"/>
</dbReference>
<dbReference type="CDD" id="cd02064">
    <property type="entry name" value="FAD_synthetase_N"/>
    <property type="match status" value="1"/>
</dbReference>
<dbReference type="InterPro" id="IPR014729">
    <property type="entry name" value="Rossmann-like_a/b/a_fold"/>
</dbReference>
<dbReference type="Pfam" id="PF01687">
    <property type="entry name" value="Flavokinase"/>
    <property type="match status" value="1"/>
</dbReference>
<dbReference type="GO" id="GO:0009398">
    <property type="term" value="P:FMN biosynthetic process"/>
    <property type="evidence" value="ECO:0007669"/>
    <property type="project" value="UniProtKB-UniRule"/>
</dbReference>
<proteinExistence type="inferred from homology"/>
<evidence type="ECO:0000256" key="9">
    <source>
        <dbReference type="ARBA" id="ARBA00022827"/>
    </source>
</evidence>
<evidence type="ECO:0000256" key="13">
    <source>
        <dbReference type="ARBA" id="ARBA00049494"/>
    </source>
</evidence>
<comment type="similarity">
    <text evidence="14">Belongs to the ribF family.</text>
</comment>
<keyword evidence="6 14" id="KW-0548">Nucleotidyltransferase</keyword>
<reference evidence="16 17" key="1">
    <citation type="submission" date="2020-10" db="EMBL/GenBank/DDBJ databases">
        <title>Ca. Dormibacterota MAGs.</title>
        <authorList>
            <person name="Montgomery K."/>
        </authorList>
    </citation>
    <scope>NUCLEOTIDE SEQUENCE [LARGE SCALE GENOMIC DNA]</scope>
    <source>
        <strain evidence="16">SC8811_S16_3</strain>
    </source>
</reference>